<comment type="subunit">
    <text evidence="2">Interacts with ribosomal protein uL14 (rplN).</text>
</comment>
<dbReference type="RefSeq" id="WP_189003007.1">
    <property type="nucleotide sequence ID" value="NZ_BMOD01000008.1"/>
</dbReference>
<comment type="subcellular location">
    <subcellularLocation>
        <location evidence="2">Cytoplasm</location>
    </subcellularLocation>
</comment>
<proteinExistence type="inferred from homology"/>
<comment type="caution">
    <text evidence="3">The sequence shown here is derived from an EMBL/GenBank/DDBJ whole genome shotgun (WGS) entry which is preliminary data.</text>
</comment>
<evidence type="ECO:0000256" key="2">
    <source>
        <dbReference type="HAMAP-Rule" id="MF_01477"/>
    </source>
</evidence>
<name>A0ABQ2CZY6_9DEIO</name>
<comment type="function">
    <text evidence="2">Functions as a ribosomal silencing factor. Interacts with ribosomal protein uL14 (rplN), blocking formation of intersubunit bridge B8. Prevents association of the 30S and 50S ribosomal subunits and the formation of functional ribosomes, thus repressing translation.</text>
</comment>
<keyword evidence="2" id="KW-0678">Repressor</keyword>
<evidence type="ECO:0000256" key="1">
    <source>
        <dbReference type="ARBA" id="ARBA00010574"/>
    </source>
</evidence>
<organism evidence="3 4">
    <name type="scientific">Deinococcus roseus</name>
    <dbReference type="NCBI Taxonomy" id="392414"/>
    <lineage>
        <taxon>Bacteria</taxon>
        <taxon>Thermotogati</taxon>
        <taxon>Deinococcota</taxon>
        <taxon>Deinococci</taxon>
        <taxon>Deinococcales</taxon>
        <taxon>Deinococcaceae</taxon>
        <taxon>Deinococcus</taxon>
    </lineage>
</organism>
<sequence length="111" mass="12284">MQDNALIKLIVDAAQDKRAEDVVVLDLQDVSSTLDYFIICTASAGLQINAVQNSIREATKEHGIQAVGIEGPSDRWILINFGTVIVHVMTKEARDYYDLEGLWSDARHVAV</sequence>
<dbReference type="Gene3D" id="3.30.460.10">
    <property type="entry name" value="Beta Polymerase, domain 2"/>
    <property type="match status" value="1"/>
</dbReference>
<gene>
    <name evidence="2 3" type="primary">rsfS</name>
    <name evidence="3" type="ORF">GCM10008938_24820</name>
</gene>
<dbReference type="InterPro" id="IPR004394">
    <property type="entry name" value="Iojap/RsfS/C7orf30"/>
</dbReference>
<dbReference type="PANTHER" id="PTHR21043:SF0">
    <property type="entry name" value="MITOCHONDRIAL ASSEMBLY OF RIBOSOMAL LARGE SUBUNIT PROTEIN 1"/>
    <property type="match status" value="1"/>
</dbReference>
<dbReference type="Pfam" id="PF02410">
    <property type="entry name" value="RsfS"/>
    <property type="match status" value="1"/>
</dbReference>
<dbReference type="HAMAP" id="MF_01477">
    <property type="entry name" value="Iojap_RsfS"/>
    <property type="match status" value="1"/>
</dbReference>
<accession>A0ABQ2CZY6</accession>
<comment type="similarity">
    <text evidence="1 2">Belongs to the Iojap/RsfS family.</text>
</comment>
<protein>
    <recommendedName>
        <fullName evidence="2">Ribosomal silencing factor RsfS</fullName>
    </recommendedName>
</protein>
<evidence type="ECO:0000313" key="4">
    <source>
        <dbReference type="Proteomes" id="UP000632222"/>
    </source>
</evidence>
<dbReference type="PANTHER" id="PTHR21043">
    <property type="entry name" value="IOJAP SUPERFAMILY ORTHOLOG"/>
    <property type="match status" value="1"/>
</dbReference>
<dbReference type="InterPro" id="IPR043519">
    <property type="entry name" value="NT_sf"/>
</dbReference>
<keyword evidence="4" id="KW-1185">Reference proteome</keyword>
<dbReference type="Proteomes" id="UP000632222">
    <property type="component" value="Unassembled WGS sequence"/>
</dbReference>
<keyword evidence="2" id="KW-0963">Cytoplasm</keyword>
<reference evidence="4" key="1">
    <citation type="journal article" date="2019" name="Int. J. Syst. Evol. Microbiol.">
        <title>The Global Catalogue of Microorganisms (GCM) 10K type strain sequencing project: providing services to taxonomists for standard genome sequencing and annotation.</title>
        <authorList>
            <consortium name="The Broad Institute Genomics Platform"/>
            <consortium name="The Broad Institute Genome Sequencing Center for Infectious Disease"/>
            <person name="Wu L."/>
            <person name="Ma J."/>
        </authorList>
    </citation>
    <scope>NUCLEOTIDE SEQUENCE [LARGE SCALE GENOMIC DNA]</scope>
    <source>
        <strain evidence="4">JCM 14370</strain>
    </source>
</reference>
<evidence type="ECO:0000313" key="3">
    <source>
        <dbReference type="EMBL" id="GGJ37755.1"/>
    </source>
</evidence>
<keyword evidence="2" id="KW-0810">Translation regulation</keyword>
<dbReference type="EMBL" id="BMOD01000008">
    <property type="protein sequence ID" value="GGJ37755.1"/>
    <property type="molecule type" value="Genomic_DNA"/>
</dbReference>
<dbReference type="SUPFAM" id="SSF81301">
    <property type="entry name" value="Nucleotidyltransferase"/>
    <property type="match status" value="1"/>
</dbReference>
<dbReference type="NCBIfam" id="TIGR00090">
    <property type="entry name" value="rsfS_iojap_ybeB"/>
    <property type="match status" value="1"/>
</dbReference>